<comment type="caution">
    <text evidence="3">The sequence shown here is derived from an EMBL/GenBank/DDBJ whole genome shotgun (WGS) entry which is preliminary data.</text>
</comment>
<reference evidence="3 4" key="1">
    <citation type="submission" date="2016-06" db="EMBL/GenBank/DDBJ databases">
        <title>Genome sequence of Clostridium acetireducens DSM 10703.</title>
        <authorList>
            <person name="Poehlein A."/>
            <person name="Fluechter S."/>
            <person name="Duerre P."/>
            <person name="Daniel R."/>
        </authorList>
    </citation>
    <scope>NUCLEOTIDE SEQUENCE [LARGE SCALE GENOMIC DNA]</scope>
    <source>
        <strain evidence="3 4">DSM 10703</strain>
    </source>
</reference>
<dbReference type="InterPro" id="IPR019606">
    <property type="entry name" value="GerMN"/>
</dbReference>
<dbReference type="RefSeq" id="WP_070109884.1">
    <property type="nucleotide sequence ID" value="NZ_LZFO01000010.1"/>
</dbReference>
<dbReference type="EMBL" id="LZFO01000010">
    <property type="protein sequence ID" value="OFI06599.1"/>
    <property type="molecule type" value="Genomic_DNA"/>
</dbReference>
<organism evidence="3 4">
    <name type="scientific">Clostridium acetireducens DSM 10703</name>
    <dbReference type="NCBI Taxonomy" id="1121290"/>
    <lineage>
        <taxon>Bacteria</taxon>
        <taxon>Bacillati</taxon>
        <taxon>Bacillota</taxon>
        <taxon>Clostridia</taxon>
        <taxon>Eubacteriales</taxon>
        <taxon>Clostridiaceae</taxon>
        <taxon>Clostridium</taxon>
    </lineage>
</organism>
<gene>
    <name evidence="3" type="ORF">CLOACE_09410</name>
</gene>
<evidence type="ECO:0000256" key="1">
    <source>
        <dbReference type="SAM" id="SignalP"/>
    </source>
</evidence>
<keyword evidence="1" id="KW-0732">Signal</keyword>
<dbReference type="Proteomes" id="UP000175744">
    <property type="component" value="Unassembled WGS sequence"/>
</dbReference>
<feature type="signal peptide" evidence="1">
    <location>
        <begin position="1"/>
        <end position="21"/>
    </location>
</feature>
<dbReference type="SMART" id="SM00909">
    <property type="entry name" value="Germane"/>
    <property type="match status" value="1"/>
</dbReference>
<dbReference type="PATRIC" id="fig|1121290.3.peg.945"/>
<evidence type="ECO:0000259" key="2">
    <source>
        <dbReference type="SMART" id="SM00909"/>
    </source>
</evidence>
<evidence type="ECO:0000313" key="3">
    <source>
        <dbReference type="EMBL" id="OFI06599.1"/>
    </source>
</evidence>
<dbReference type="PROSITE" id="PS51257">
    <property type="entry name" value="PROKAR_LIPOPROTEIN"/>
    <property type="match status" value="1"/>
</dbReference>
<dbReference type="OrthoDB" id="1935495at2"/>
<keyword evidence="4" id="KW-1185">Reference proteome</keyword>
<feature type="chain" id="PRO_5038654331" evidence="1">
    <location>
        <begin position="22"/>
        <end position="186"/>
    </location>
</feature>
<proteinExistence type="predicted"/>
<accession>A0A1E8F0E1</accession>
<protein>
    <submittedName>
        <fullName evidence="3">Sporulation and spore germination</fullName>
    </submittedName>
</protein>
<name>A0A1E8F0E1_9CLOT</name>
<evidence type="ECO:0000313" key="4">
    <source>
        <dbReference type="Proteomes" id="UP000175744"/>
    </source>
</evidence>
<dbReference type="Pfam" id="PF10646">
    <property type="entry name" value="Germane"/>
    <property type="match status" value="1"/>
</dbReference>
<dbReference type="AlphaFoldDB" id="A0A1E8F0E1"/>
<sequence>MKKNISLLLAFFIIFSTISFTSCEKKDKVSINNKEKVKNIALPNEQDNIIDLSLYFDSSTDSNKSEVAKEERLIKKEELIGELIVQELINGPSVNSKLKPILPKETRLISFSIKDGIAYINLSKEAQISMTPEKEKSSLKSIVYSLTQLPSIKKISVLVENKNIKSLGGNFNWSKPIGKEDVENVK</sequence>
<feature type="domain" description="GerMN" evidence="2">
    <location>
        <begin position="81"/>
        <end position="168"/>
    </location>
</feature>
<dbReference type="STRING" id="1121290.CLAOCE_09410"/>